<accession>A0AAW0SPL8</accession>
<comment type="caution">
    <text evidence="1">The sequence shown here is derived from an EMBL/GenBank/DDBJ whole genome shotgun (WGS) entry which is preliminary data.</text>
</comment>
<organism evidence="1 2">
    <name type="scientific">Scylla paramamosain</name>
    <name type="common">Mud crab</name>
    <dbReference type="NCBI Taxonomy" id="85552"/>
    <lineage>
        <taxon>Eukaryota</taxon>
        <taxon>Metazoa</taxon>
        <taxon>Ecdysozoa</taxon>
        <taxon>Arthropoda</taxon>
        <taxon>Crustacea</taxon>
        <taxon>Multicrustacea</taxon>
        <taxon>Malacostraca</taxon>
        <taxon>Eumalacostraca</taxon>
        <taxon>Eucarida</taxon>
        <taxon>Decapoda</taxon>
        <taxon>Pleocyemata</taxon>
        <taxon>Brachyura</taxon>
        <taxon>Eubrachyura</taxon>
        <taxon>Portunoidea</taxon>
        <taxon>Portunidae</taxon>
        <taxon>Portuninae</taxon>
        <taxon>Scylla</taxon>
    </lineage>
</organism>
<reference evidence="1 2" key="1">
    <citation type="submission" date="2023-03" db="EMBL/GenBank/DDBJ databases">
        <title>High-quality genome of Scylla paramamosain provides insights in environmental adaptation.</title>
        <authorList>
            <person name="Zhang L."/>
        </authorList>
    </citation>
    <scope>NUCLEOTIDE SEQUENCE [LARGE SCALE GENOMIC DNA]</scope>
    <source>
        <strain evidence="1">LZ_2023a</strain>
        <tissue evidence="1">Muscle</tissue>
    </source>
</reference>
<evidence type="ECO:0000313" key="2">
    <source>
        <dbReference type="Proteomes" id="UP001487740"/>
    </source>
</evidence>
<keyword evidence="2" id="KW-1185">Reference proteome</keyword>
<protein>
    <submittedName>
        <fullName evidence="1">Uncharacterized protein</fullName>
    </submittedName>
</protein>
<dbReference type="EMBL" id="JARAKH010000047">
    <property type="protein sequence ID" value="KAK8377041.1"/>
    <property type="molecule type" value="Genomic_DNA"/>
</dbReference>
<evidence type="ECO:0000313" key="1">
    <source>
        <dbReference type="EMBL" id="KAK8377041.1"/>
    </source>
</evidence>
<proteinExistence type="predicted"/>
<dbReference type="Proteomes" id="UP001487740">
    <property type="component" value="Unassembled WGS sequence"/>
</dbReference>
<gene>
    <name evidence="1" type="ORF">O3P69_013587</name>
</gene>
<sequence length="264" mass="28249">MGEGTGVVRQAGLSANPTLTTWLRVEPPPSEQVATSRTASIVPFELDVMVTSCELDLQPQQQRHHYDHIATTEAAAKEHAVLGMMILPECHPNNLDDRLDGRGLEIPHNMAPASLYARSNGSASSASPPTVSTPSMLIVPQPINAAKMPPTPPGIGQNPPNNGSARKYQCKMCPQAPYYPPGQIASGGARKLRGLSRLPPILPPLPRSLPPLPTTSFPPLPPLPPSPSCRWGTKAVKVFSLATLQRQWSPHSLRIGQKSSSTLS</sequence>
<dbReference type="AlphaFoldDB" id="A0AAW0SPL8"/>
<name>A0AAW0SPL8_SCYPA</name>